<proteinExistence type="predicted"/>
<feature type="domain" description="CBS" evidence="12">
    <location>
        <begin position="263"/>
        <end position="320"/>
    </location>
</feature>
<evidence type="ECO:0000313" key="14">
    <source>
        <dbReference type="EMBL" id="PDV98219.1"/>
    </source>
</evidence>
<evidence type="ECO:0000259" key="13">
    <source>
        <dbReference type="PROSITE" id="PS51846"/>
    </source>
</evidence>
<evidence type="ECO:0008006" key="16">
    <source>
        <dbReference type="Google" id="ProtNLM"/>
    </source>
</evidence>
<dbReference type="EMBL" id="LYXE01000109">
    <property type="protein sequence ID" value="PDV98219.1"/>
    <property type="molecule type" value="Genomic_DNA"/>
</dbReference>
<dbReference type="SMART" id="SM00116">
    <property type="entry name" value="CBS"/>
    <property type="match status" value="2"/>
</dbReference>
<keyword evidence="4 8" id="KW-1133">Transmembrane helix</keyword>
<protein>
    <recommendedName>
        <fullName evidence="16">Hemolysin</fullName>
    </recommendedName>
</protein>
<keyword evidence="3" id="KW-0677">Repeat</keyword>
<evidence type="ECO:0000256" key="9">
    <source>
        <dbReference type="SAM" id="Coils"/>
    </source>
</evidence>
<keyword evidence="11" id="KW-0732">Signal</keyword>
<keyword evidence="9" id="KW-0175">Coiled coil</keyword>
<comment type="subcellular location">
    <subcellularLocation>
        <location evidence="1">Membrane</location>
        <topology evidence="1">Multi-pass membrane protein</topology>
    </subcellularLocation>
</comment>
<evidence type="ECO:0000256" key="8">
    <source>
        <dbReference type="PROSITE-ProRule" id="PRU01193"/>
    </source>
</evidence>
<dbReference type="Pfam" id="PF00571">
    <property type="entry name" value="CBS"/>
    <property type="match status" value="2"/>
</dbReference>
<keyword evidence="2 8" id="KW-0812">Transmembrane</keyword>
<dbReference type="GO" id="GO:0005886">
    <property type="term" value="C:plasma membrane"/>
    <property type="evidence" value="ECO:0007669"/>
    <property type="project" value="TreeGrafter"/>
</dbReference>
<accession>A0A2H3KJX3</accession>
<dbReference type="InterPro" id="IPR002550">
    <property type="entry name" value="CNNM"/>
</dbReference>
<dbReference type="CDD" id="cd04590">
    <property type="entry name" value="CBS_pair_CorC_HlyC_assoc"/>
    <property type="match status" value="1"/>
</dbReference>
<sequence length="345" mass="37705">MSLLFFIIFLTLSVSAVCSGAEAALFSVSMVRVRQLAEGGGAAAKTLLQIRENMARPISTIVVLNNIANIGGSLLIGNLATEVFGSQWIGVFSTSLTLAVIIFSEIIPKTLGERYAATIAPIVARPVQFLTILFTPIVWLIERIVAPIVSTNQAPTTNEAEIRLLARIGQQEGVIERDESEMIERVFRLNDTVAGHIMTPRVSITYLLADDTLAEARETMLNAEHSRLVVIGDSIDEVRGIALRSELLAALLAGQEQQVVAELMRPANFVPASMRADKLLEVFRQTRQHLSVVIDEYGGLAGVVSLEDVLEVLTGEIVDETDRVADLQAEARRKNQNRFEQPSET</sequence>
<dbReference type="Gene3D" id="3.10.580.10">
    <property type="entry name" value="CBS-domain"/>
    <property type="match status" value="1"/>
</dbReference>
<dbReference type="Pfam" id="PF01595">
    <property type="entry name" value="CNNM"/>
    <property type="match status" value="1"/>
</dbReference>
<dbReference type="InterPro" id="IPR044751">
    <property type="entry name" value="Ion_transp-like_CBS"/>
</dbReference>
<dbReference type="SUPFAM" id="SSF54631">
    <property type="entry name" value="CBS-domain pair"/>
    <property type="match status" value="1"/>
</dbReference>
<evidence type="ECO:0000256" key="2">
    <source>
        <dbReference type="ARBA" id="ARBA00022692"/>
    </source>
</evidence>
<dbReference type="PANTHER" id="PTHR22777">
    <property type="entry name" value="HEMOLYSIN-RELATED"/>
    <property type="match status" value="1"/>
</dbReference>
<organism evidence="14 15">
    <name type="scientific">Candidatus Chloroploca asiatica</name>
    <dbReference type="NCBI Taxonomy" id="1506545"/>
    <lineage>
        <taxon>Bacteria</taxon>
        <taxon>Bacillati</taxon>
        <taxon>Chloroflexota</taxon>
        <taxon>Chloroflexia</taxon>
        <taxon>Chloroflexales</taxon>
        <taxon>Chloroflexineae</taxon>
        <taxon>Oscillochloridaceae</taxon>
        <taxon>Candidatus Chloroploca</taxon>
    </lineage>
</organism>
<reference evidence="14 15" key="1">
    <citation type="submission" date="2016-05" db="EMBL/GenBank/DDBJ databases">
        <authorList>
            <person name="Lavstsen T."/>
            <person name="Jespersen J.S."/>
        </authorList>
    </citation>
    <scope>NUCLEOTIDE SEQUENCE [LARGE SCALE GENOMIC DNA]</scope>
    <source>
        <strain evidence="14 15">B7-9</strain>
    </source>
</reference>
<feature type="domain" description="CNNM transmembrane" evidence="13">
    <location>
        <begin position="1"/>
        <end position="179"/>
    </location>
</feature>
<evidence type="ECO:0000313" key="15">
    <source>
        <dbReference type="Proteomes" id="UP000220922"/>
    </source>
</evidence>
<dbReference type="FunFam" id="3.10.580.10:FF:000002">
    <property type="entry name" value="Magnesium/cobalt efflux protein CorC"/>
    <property type="match status" value="1"/>
</dbReference>
<comment type="caution">
    <text evidence="14">The sequence shown here is derived from an EMBL/GenBank/DDBJ whole genome shotgun (WGS) entry which is preliminary data.</text>
</comment>
<feature type="domain" description="CBS" evidence="12">
    <location>
        <begin position="198"/>
        <end position="259"/>
    </location>
</feature>
<evidence type="ECO:0000256" key="3">
    <source>
        <dbReference type="ARBA" id="ARBA00022737"/>
    </source>
</evidence>
<evidence type="ECO:0000256" key="1">
    <source>
        <dbReference type="ARBA" id="ARBA00004141"/>
    </source>
</evidence>
<dbReference type="Proteomes" id="UP000220922">
    <property type="component" value="Unassembled WGS sequence"/>
</dbReference>
<dbReference type="AlphaFoldDB" id="A0A2H3KJX3"/>
<evidence type="ECO:0000256" key="6">
    <source>
        <dbReference type="ARBA" id="ARBA00023136"/>
    </source>
</evidence>
<dbReference type="RefSeq" id="WP_097653722.1">
    <property type="nucleotide sequence ID" value="NZ_LYXE01000109.1"/>
</dbReference>
<evidence type="ECO:0000256" key="11">
    <source>
        <dbReference type="SAM" id="SignalP"/>
    </source>
</evidence>
<feature type="transmembrane region" description="Helical" evidence="10">
    <location>
        <begin position="119"/>
        <end position="141"/>
    </location>
</feature>
<feature type="coiled-coil region" evidence="9">
    <location>
        <begin position="310"/>
        <end position="337"/>
    </location>
</feature>
<keyword evidence="15" id="KW-1185">Reference proteome</keyword>
<feature type="chain" id="PRO_5013749533" description="Hemolysin" evidence="11">
    <location>
        <begin position="17"/>
        <end position="345"/>
    </location>
</feature>
<keyword evidence="5 7" id="KW-0129">CBS domain</keyword>
<evidence type="ECO:0000259" key="12">
    <source>
        <dbReference type="PROSITE" id="PS51371"/>
    </source>
</evidence>
<dbReference type="PANTHER" id="PTHR22777:SF4">
    <property type="entry name" value="UPF0053 PROTEIN SLL1254"/>
    <property type="match status" value="1"/>
</dbReference>
<dbReference type="OrthoDB" id="9798188at2"/>
<dbReference type="PROSITE" id="PS51371">
    <property type="entry name" value="CBS"/>
    <property type="match status" value="2"/>
</dbReference>
<evidence type="ECO:0000256" key="7">
    <source>
        <dbReference type="PROSITE-ProRule" id="PRU00703"/>
    </source>
</evidence>
<dbReference type="InterPro" id="IPR046342">
    <property type="entry name" value="CBS_dom_sf"/>
</dbReference>
<keyword evidence="6 8" id="KW-0472">Membrane</keyword>
<feature type="transmembrane region" description="Helical" evidence="10">
    <location>
        <begin position="88"/>
        <end position="107"/>
    </location>
</feature>
<evidence type="ECO:0000256" key="5">
    <source>
        <dbReference type="ARBA" id="ARBA00023122"/>
    </source>
</evidence>
<evidence type="ECO:0000256" key="4">
    <source>
        <dbReference type="ARBA" id="ARBA00022989"/>
    </source>
</evidence>
<feature type="signal peptide" evidence="11">
    <location>
        <begin position="1"/>
        <end position="16"/>
    </location>
</feature>
<evidence type="ECO:0000256" key="10">
    <source>
        <dbReference type="SAM" id="Phobius"/>
    </source>
</evidence>
<dbReference type="PROSITE" id="PS51846">
    <property type="entry name" value="CNNM"/>
    <property type="match status" value="1"/>
</dbReference>
<dbReference type="InterPro" id="IPR000644">
    <property type="entry name" value="CBS_dom"/>
</dbReference>
<gene>
    <name evidence="14" type="ORF">A9Q02_16390</name>
</gene>
<name>A0A2H3KJX3_9CHLR</name>